<evidence type="ECO:0000313" key="1">
    <source>
        <dbReference type="EMBL" id="RYJ44883.1"/>
    </source>
</evidence>
<gene>
    <name evidence="1" type="ORF">NU09_0517</name>
</gene>
<keyword evidence="2" id="KW-1185">Reference proteome</keyword>
<evidence type="ECO:0008006" key="3">
    <source>
        <dbReference type="Google" id="ProtNLM"/>
    </source>
</evidence>
<dbReference type="Proteomes" id="UP000289775">
    <property type="component" value="Unassembled WGS sequence"/>
</dbReference>
<dbReference type="EMBL" id="JUIW01000002">
    <property type="protein sequence ID" value="RYJ44883.1"/>
    <property type="molecule type" value="Genomic_DNA"/>
</dbReference>
<dbReference type="AlphaFoldDB" id="A0A444WGA5"/>
<reference evidence="1 2" key="1">
    <citation type="submission" date="2014-12" db="EMBL/GenBank/DDBJ databases">
        <title>Genome sequence of Flavobacterium beibuense RSKm HC5.</title>
        <authorList>
            <person name="Kim J.F."/>
            <person name="Song J.Y."/>
            <person name="Kwak M.-J."/>
            <person name="Lee S.-W."/>
        </authorList>
    </citation>
    <scope>NUCLEOTIDE SEQUENCE [LARGE SCALE GENOMIC DNA]</scope>
    <source>
        <strain evidence="1 2">RSKm HC5</strain>
    </source>
</reference>
<evidence type="ECO:0000313" key="2">
    <source>
        <dbReference type="Proteomes" id="UP000289775"/>
    </source>
</evidence>
<dbReference type="RefSeq" id="WP_165357646.1">
    <property type="nucleotide sequence ID" value="NZ_JUIW01000002.1"/>
</dbReference>
<protein>
    <recommendedName>
        <fullName evidence="3">Transposase</fullName>
    </recommendedName>
</protein>
<name>A0A444WGA5_9FLAO</name>
<comment type="caution">
    <text evidence="1">The sequence shown here is derived from an EMBL/GenBank/DDBJ whole genome shotgun (WGS) entry which is preliminary data.</text>
</comment>
<organism evidence="1 2">
    <name type="scientific">Flavobacterium beibuense</name>
    <dbReference type="NCBI Taxonomy" id="657326"/>
    <lineage>
        <taxon>Bacteria</taxon>
        <taxon>Pseudomonadati</taxon>
        <taxon>Bacteroidota</taxon>
        <taxon>Flavobacteriia</taxon>
        <taxon>Flavobacteriales</taxon>
        <taxon>Flavobacteriaceae</taxon>
        <taxon>Flavobacterium</taxon>
    </lineage>
</organism>
<accession>A0A444WGA5</accession>
<proteinExistence type="predicted"/>
<sequence>MKRDLNILSKAATTSNSSKLALIKRFMLFLKNITGYETLFNKNIHKSLEIMYANLRV</sequence>